<sequence>GLAAVFIADLVRAAQIPNVNVGVVQTAYANGRSTKYMKEVAKVPVIFTETGVKHLHHAAESYDIGVYFEANGHGTVLFSERALKAIRSATGYGRRFPGYFFLPVVEQGFRSDDSQKVAVRQLLALTNLINQAVGDALSDMLLVETILTCRRWTPADWDRVYTDYPSRLVKVLVEDRTKFKVTDADRVLVEPKGLQEKITEAARSVADGRSFVRCVQTSRDDPRLEKFRRLNFLPERRFPALQVQRKFGTRELTSPIGFTPLLDCVRVYAEAATREECDKLAYKVAGLVFDLAGGKGSRPKEFL</sequence>
<proteinExistence type="predicted"/>
<reference evidence="2 3" key="1">
    <citation type="journal article" name="Sci. Rep.">
        <title>Genome-scale phylogenetic analyses confirm Olpidium as the closest living zoosporic fungus to the non-flagellated, terrestrial fungi.</title>
        <authorList>
            <person name="Chang Y."/>
            <person name="Rochon D."/>
            <person name="Sekimoto S."/>
            <person name="Wang Y."/>
            <person name="Chovatia M."/>
            <person name="Sandor L."/>
            <person name="Salamov A."/>
            <person name="Grigoriev I.V."/>
            <person name="Stajich J.E."/>
            <person name="Spatafora J.W."/>
        </authorList>
    </citation>
    <scope>NUCLEOTIDE SEQUENCE [LARGE SCALE GENOMIC DNA]</scope>
    <source>
        <strain evidence="2">S191</strain>
    </source>
</reference>
<dbReference type="InterPro" id="IPR036900">
    <property type="entry name" value="A-D-PHexomutase_C_sf"/>
</dbReference>
<feature type="domain" description="Phosphoacetylglucosamine mutase AMG1" evidence="1">
    <location>
        <begin position="2"/>
        <end position="152"/>
    </location>
</feature>
<evidence type="ECO:0000259" key="1">
    <source>
        <dbReference type="Pfam" id="PF21404"/>
    </source>
</evidence>
<dbReference type="PANTHER" id="PTHR45955">
    <property type="entry name" value="PHOSPHOACETYLGLUCOSAMINE MUTASE"/>
    <property type="match status" value="1"/>
</dbReference>
<dbReference type="InterPro" id="IPR049022">
    <property type="entry name" value="AMG1_III"/>
</dbReference>
<dbReference type="GO" id="GO:0006048">
    <property type="term" value="P:UDP-N-acetylglucosamine biosynthetic process"/>
    <property type="evidence" value="ECO:0007669"/>
    <property type="project" value="TreeGrafter"/>
</dbReference>
<dbReference type="AlphaFoldDB" id="A0A8H7ZYS9"/>
<dbReference type="EMBL" id="JAEFCI010003078">
    <property type="protein sequence ID" value="KAG5461821.1"/>
    <property type="molecule type" value="Genomic_DNA"/>
</dbReference>
<dbReference type="Gene3D" id="3.30.310.50">
    <property type="entry name" value="Alpha-D-phosphohexomutase, C-terminal domain"/>
    <property type="match status" value="2"/>
</dbReference>
<gene>
    <name evidence="2" type="ORF">BJ554DRAFT_5929</name>
</gene>
<name>A0A8H7ZYS9_9FUNG</name>
<accession>A0A8H7ZYS9</accession>
<dbReference type="Pfam" id="PF21404">
    <property type="entry name" value="AMG1_III"/>
    <property type="match status" value="1"/>
</dbReference>
<dbReference type="GO" id="GO:0004610">
    <property type="term" value="F:phosphoacetylglucosamine mutase activity"/>
    <property type="evidence" value="ECO:0007669"/>
    <property type="project" value="TreeGrafter"/>
</dbReference>
<protein>
    <recommendedName>
        <fullName evidence="1">Phosphoacetylglucosamine mutase AMG1 domain-containing protein</fullName>
    </recommendedName>
</protein>
<dbReference type="PANTHER" id="PTHR45955:SF1">
    <property type="entry name" value="PHOSPHOACETYLGLUCOSAMINE MUTASE"/>
    <property type="match status" value="1"/>
</dbReference>
<comment type="caution">
    <text evidence="2">The sequence shown here is derived from an EMBL/GenBank/DDBJ whole genome shotgun (WGS) entry which is preliminary data.</text>
</comment>
<dbReference type="SUPFAM" id="SSF55957">
    <property type="entry name" value="Phosphoglucomutase, C-terminal domain"/>
    <property type="match status" value="1"/>
</dbReference>
<evidence type="ECO:0000313" key="2">
    <source>
        <dbReference type="EMBL" id="KAG5461821.1"/>
    </source>
</evidence>
<organism evidence="2 3">
    <name type="scientific">Olpidium bornovanus</name>
    <dbReference type="NCBI Taxonomy" id="278681"/>
    <lineage>
        <taxon>Eukaryota</taxon>
        <taxon>Fungi</taxon>
        <taxon>Fungi incertae sedis</taxon>
        <taxon>Olpidiomycota</taxon>
        <taxon>Olpidiomycotina</taxon>
        <taxon>Olpidiomycetes</taxon>
        <taxon>Olpidiales</taxon>
        <taxon>Olpidiaceae</taxon>
        <taxon>Olpidium</taxon>
    </lineage>
</organism>
<feature type="non-terminal residue" evidence="2">
    <location>
        <position position="1"/>
    </location>
</feature>
<evidence type="ECO:0000313" key="3">
    <source>
        <dbReference type="Proteomes" id="UP000673691"/>
    </source>
</evidence>
<dbReference type="OrthoDB" id="1928at2759"/>
<dbReference type="Proteomes" id="UP000673691">
    <property type="component" value="Unassembled WGS sequence"/>
</dbReference>
<keyword evidence="3" id="KW-1185">Reference proteome</keyword>